<evidence type="ECO:0000313" key="5">
    <source>
        <dbReference type="Proteomes" id="UP000215361"/>
    </source>
</evidence>
<evidence type="ECO:0000259" key="2">
    <source>
        <dbReference type="PROSITE" id="PS50943"/>
    </source>
</evidence>
<reference evidence="3" key="1">
    <citation type="journal article" date="2017" name="J. Clin. Microbiol.">
        <title>Finegoldia magna Isolated from Orthopedic Joint Implant-Associated Infections.</title>
        <authorList>
            <person name="Soderquist B."/>
            <person name="Bjorklund S."/>
            <person name="Hellmark B."/>
            <person name="Jensen A."/>
            <person name="Bruggemann H."/>
        </authorList>
    </citation>
    <scope>NUCLEOTIDE SEQUENCE</scope>
    <source>
        <strain evidence="3">08T492</strain>
    </source>
</reference>
<dbReference type="Pfam" id="PF01381">
    <property type="entry name" value="HTH_3"/>
    <property type="match status" value="1"/>
</dbReference>
<evidence type="ECO:0000256" key="1">
    <source>
        <dbReference type="ARBA" id="ARBA00023125"/>
    </source>
</evidence>
<dbReference type="GO" id="GO:0003677">
    <property type="term" value="F:DNA binding"/>
    <property type="evidence" value="ECO:0007669"/>
    <property type="project" value="UniProtKB-KW"/>
</dbReference>
<sequence>MSFGSKLKQLREDRGLTQTELADKLGVTLKTISNYETKGTRPRTQDMYKKIAEFFNVDINFLLTVEDNFVLDSAKKFGYSGKKDAENLVDNLSGLFAGGSLPEEDKDKLFNAIAEAYYEAKLENKKYGKNKNKR</sequence>
<protein>
    <submittedName>
        <fullName evidence="3 4">Transcriptional regulator</fullName>
    </submittedName>
</protein>
<dbReference type="PANTHER" id="PTHR46558">
    <property type="entry name" value="TRACRIPTIONAL REGULATORY PROTEIN-RELATED-RELATED"/>
    <property type="match status" value="1"/>
</dbReference>
<dbReference type="AlphaFoldDB" id="A0A133N2A3"/>
<dbReference type="EMBL" id="NDYI01000004">
    <property type="protein sequence ID" value="OXZ39568.1"/>
    <property type="molecule type" value="Genomic_DNA"/>
</dbReference>
<dbReference type="RefSeq" id="WP_002839810.1">
    <property type="nucleotide sequence ID" value="NZ_CABKMR010000001.1"/>
</dbReference>
<dbReference type="PANTHER" id="PTHR46558:SF4">
    <property type="entry name" value="DNA-BIDING PHAGE PROTEIN"/>
    <property type="match status" value="1"/>
</dbReference>
<dbReference type="InterPro" id="IPR001387">
    <property type="entry name" value="Cro/C1-type_HTH"/>
</dbReference>
<dbReference type="SMART" id="SM00530">
    <property type="entry name" value="HTH_XRE"/>
    <property type="match status" value="1"/>
</dbReference>
<proteinExistence type="predicted"/>
<reference evidence="5" key="2">
    <citation type="submission" date="2017-04" db="EMBL/GenBank/DDBJ databases">
        <title>Finegoldia magna isolated from orthopedic joint implant-associated infections.</title>
        <authorList>
            <person name="Bjorklund S."/>
            <person name="Bruggemann H."/>
            <person name="Jensen A."/>
            <person name="Hellmark B."/>
            <person name="Soderquist B."/>
        </authorList>
    </citation>
    <scope>NUCLEOTIDE SEQUENCE [LARGE SCALE GENOMIC DNA]</scope>
    <source>
        <strain evidence="5">08T492</strain>
    </source>
</reference>
<organism evidence="3 5">
    <name type="scientific">Finegoldia magna</name>
    <name type="common">Peptostreptococcus magnus</name>
    <dbReference type="NCBI Taxonomy" id="1260"/>
    <lineage>
        <taxon>Bacteria</taxon>
        <taxon>Bacillati</taxon>
        <taxon>Bacillota</taxon>
        <taxon>Tissierellia</taxon>
        <taxon>Tissierellales</taxon>
        <taxon>Peptoniphilaceae</taxon>
        <taxon>Finegoldia</taxon>
    </lineage>
</organism>
<evidence type="ECO:0000313" key="6">
    <source>
        <dbReference type="Proteomes" id="UP000502899"/>
    </source>
</evidence>
<dbReference type="EMBL" id="CP054000">
    <property type="protein sequence ID" value="QKH79363.1"/>
    <property type="molecule type" value="Genomic_DNA"/>
</dbReference>
<dbReference type="Proteomes" id="UP000215361">
    <property type="component" value="Unassembled WGS sequence"/>
</dbReference>
<dbReference type="InterPro" id="IPR010982">
    <property type="entry name" value="Lambda_DNA-bd_dom_sf"/>
</dbReference>
<evidence type="ECO:0000313" key="3">
    <source>
        <dbReference type="EMBL" id="OXZ39568.1"/>
    </source>
</evidence>
<feature type="domain" description="HTH cro/C1-type" evidence="2">
    <location>
        <begin position="7"/>
        <end position="62"/>
    </location>
</feature>
<dbReference type="Proteomes" id="UP000502899">
    <property type="component" value="Chromosome"/>
</dbReference>
<dbReference type="Gene3D" id="1.10.260.40">
    <property type="entry name" value="lambda repressor-like DNA-binding domains"/>
    <property type="match status" value="1"/>
</dbReference>
<name>A0A133N2A3_FINMA</name>
<reference evidence="4 6" key="3">
    <citation type="submission" date="2020-05" db="EMBL/GenBank/DDBJ databases">
        <title>FDA dAtabase for Regulatory Grade micrObial Sequences (FDA-ARGOS): Supporting development and validation of Infectious Disease Dx tests.</title>
        <authorList>
            <person name="Pederson C."/>
            <person name="Tallon L."/>
            <person name="Sadzewicz L."/>
            <person name="Zhao X."/>
            <person name="Vavikolanu K."/>
            <person name="Mehta A."/>
            <person name="Aluvathingal J."/>
            <person name="Nadendla S."/>
            <person name="Myers T."/>
            <person name="Yan Y."/>
            <person name="Sichtig H."/>
        </authorList>
    </citation>
    <scope>NUCLEOTIDE SEQUENCE [LARGE SCALE GENOMIC DNA]</scope>
    <source>
        <strain evidence="4 6">FDAARGOS_764</strain>
    </source>
</reference>
<dbReference type="OMA" id="RMIGYYE"/>
<dbReference type="PROSITE" id="PS50943">
    <property type="entry name" value="HTH_CROC1"/>
    <property type="match status" value="1"/>
</dbReference>
<accession>A0A133N2A3</accession>
<evidence type="ECO:0000313" key="4">
    <source>
        <dbReference type="EMBL" id="QKH79363.1"/>
    </source>
</evidence>
<dbReference type="SUPFAM" id="SSF47413">
    <property type="entry name" value="lambda repressor-like DNA-binding domains"/>
    <property type="match status" value="1"/>
</dbReference>
<dbReference type="CDD" id="cd00093">
    <property type="entry name" value="HTH_XRE"/>
    <property type="match status" value="1"/>
</dbReference>
<gene>
    <name evidence="3" type="ORF">B9N56_00840</name>
    <name evidence="4" type="ORF">FOC70_02935</name>
</gene>
<keyword evidence="1" id="KW-0238">DNA-binding</keyword>